<name>A0ABR4PPG7_9HELO</name>
<keyword evidence="5" id="KW-0408">Iron</keyword>
<evidence type="ECO:0000256" key="1">
    <source>
        <dbReference type="ARBA" id="ARBA00001971"/>
    </source>
</evidence>
<evidence type="ECO:0000256" key="4">
    <source>
        <dbReference type="ARBA" id="ARBA00022723"/>
    </source>
</evidence>
<gene>
    <name evidence="6" type="ORF">PVAG01_04514</name>
</gene>
<keyword evidence="3" id="KW-0349">Heme</keyword>
<sequence length="499" mass="57227">MWMKRPRIPGNHPPIVRAKIPWLGHAMSLLKDESNLVKHARLQYPKDGIIALPVAGRLVYLVTNNEVASQIYRQTRNFAFDPLALRVSSAFGCNSNDMKILEEGTLASPQKVNPNQQTRPGILTQFHRMTAEHLMGDSLHRMTSIFVEYLASGISEMFPENDENSFEWQDIELVDFVKKQWTKASIISMFGTNIFKVWPEIDEWIWRFDPQVTPLMTKLPKVIYPHAHQLREEGLNRFIAWEREAKENYSFTDERADWDVFWGLKFLKMRAALAEEYGLSERGRAAIQLSLFWGQNANAIPIATWLCVKALTTPNVLSSIMPELKASMNNKNKKCQVNFLALFKQPHLCTLLLETYRWSTSSPTVRVVQEDTQVGRYALLKDNIVIIHGRSLQMDTTIWTSSAPDFDTQRFLSSDAEKKKKRLQALRHFGGGQNLCPGRHFASNEILGGFALLMNLLEFDVPQDELLRTGMPKVDLSEGKQGGLWPDRGLMVRVRRRRG</sequence>
<evidence type="ECO:0000313" key="7">
    <source>
        <dbReference type="Proteomes" id="UP001629113"/>
    </source>
</evidence>
<keyword evidence="7" id="KW-1185">Reference proteome</keyword>
<dbReference type="InterPro" id="IPR001128">
    <property type="entry name" value="Cyt_P450"/>
</dbReference>
<dbReference type="PANTHER" id="PTHR24304">
    <property type="entry name" value="CYTOCHROME P450 FAMILY 7"/>
    <property type="match status" value="1"/>
</dbReference>
<dbReference type="CDD" id="cd11040">
    <property type="entry name" value="CYP7_CYP8-like"/>
    <property type="match status" value="1"/>
</dbReference>
<dbReference type="Gene3D" id="1.10.630.10">
    <property type="entry name" value="Cytochrome P450"/>
    <property type="match status" value="1"/>
</dbReference>
<keyword evidence="4" id="KW-0479">Metal-binding</keyword>
<reference evidence="6 7" key="1">
    <citation type="submission" date="2024-06" db="EMBL/GenBank/DDBJ databases">
        <title>Complete genome of Phlyctema vagabunda strain 19-DSS-EL-015.</title>
        <authorList>
            <person name="Fiorenzani C."/>
        </authorList>
    </citation>
    <scope>NUCLEOTIDE SEQUENCE [LARGE SCALE GENOMIC DNA]</scope>
    <source>
        <strain evidence="6 7">19-DSS-EL-015</strain>
    </source>
</reference>
<dbReference type="Proteomes" id="UP001629113">
    <property type="component" value="Unassembled WGS sequence"/>
</dbReference>
<dbReference type="Pfam" id="PF00067">
    <property type="entry name" value="p450"/>
    <property type="match status" value="1"/>
</dbReference>
<evidence type="ECO:0000256" key="5">
    <source>
        <dbReference type="ARBA" id="ARBA00023004"/>
    </source>
</evidence>
<organism evidence="6 7">
    <name type="scientific">Phlyctema vagabunda</name>
    <dbReference type="NCBI Taxonomy" id="108571"/>
    <lineage>
        <taxon>Eukaryota</taxon>
        <taxon>Fungi</taxon>
        <taxon>Dikarya</taxon>
        <taxon>Ascomycota</taxon>
        <taxon>Pezizomycotina</taxon>
        <taxon>Leotiomycetes</taxon>
        <taxon>Helotiales</taxon>
        <taxon>Dermateaceae</taxon>
        <taxon>Phlyctema</taxon>
    </lineage>
</organism>
<proteinExistence type="inferred from homology"/>
<evidence type="ECO:0000256" key="3">
    <source>
        <dbReference type="ARBA" id="ARBA00022617"/>
    </source>
</evidence>
<dbReference type="PANTHER" id="PTHR24304:SF2">
    <property type="entry name" value="24-HYDROXYCHOLESTEROL 7-ALPHA-HYDROXYLASE"/>
    <property type="match status" value="1"/>
</dbReference>
<evidence type="ECO:0000256" key="2">
    <source>
        <dbReference type="ARBA" id="ARBA00010617"/>
    </source>
</evidence>
<dbReference type="PRINTS" id="PR00465">
    <property type="entry name" value="EP450IV"/>
</dbReference>
<dbReference type="InterPro" id="IPR050529">
    <property type="entry name" value="CYP450_sterol_14alpha_dmase"/>
</dbReference>
<protein>
    <submittedName>
        <fullName evidence="6">Cholesterol 7-alpha-monooxygenase 4</fullName>
    </submittedName>
</protein>
<dbReference type="SUPFAM" id="SSF48264">
    <property type="entry name" value="Cytochrome P450"/>
    <property type="match status" value="1"/>
</dbReference>
<accession>A0ABR4PPG7</accession>
<dbReference type="EMBL" id="JBFCZG010000003">
    <property type="protein sequence ID" value="KAL3425233.1"/>
    <property type="molecule type" value="Genomic_DNA"/>
</dbReference>
<dbReference type="InterPro" id="IPR002403">
    <property type="entry name" value="Cyt_P450_E_grp-IV"/>
</dbReference>
<comment type="cofactor">
    <cofactor evidence="1">
        <name>heme</name>
        <dbReference type="ChEBI" id="CHEBI:30413"/>
    </cofactor>
</comment>
<comment type="caution">
    <text evidence="6">The sequence shown here is derived from an EMBL/GenBank/DDBJ whole genome shotgun (WGS) entry which is preliminary data.</text>
</comment>
<comment type="similarity">
    <text evidence="2">Belongs to the cytochrome P450 family.</text>
</comment>
<dbReference type="InterPro" id="IPR036396">
    <property type="entry name" value="Cyt_P450_sf"/>
</dbReference>
<evidence type="ECO:0000313" key="6">
    <source>
        <dbReference type="EMBL" id="KAL3425233.1"/>
    </source>
</evidence>